<dbReference type="WBParaSite" id="PSAMB.scaffold1660size28936.g14304.t1">
    <property type="protein sequence ID" value="PSAMB.scaffold1660size28936.g14304.t1"/>
    <property type="gene ID" value="PSAMB.scaffold1660size28936.g14304"/>
</dbReference>
<evidence type="ECO:0000313" key="2">
    <source>
        <dbReference type="WBParaSite" id="PSAMB.scaffold1660size28936.g14304.t1"/>
    </source>
</evidence>
<organism evidence="1 2">
    <name type="scientific">Plectus sambesii</name>
    <dbReference type="NCBI Taxonomy" id="2011161"/>
    <lineage>
        <taxon>Eukaryota</taxon>
        <taxon>Metazoa</taxon>
        <taxon>Ecdysozoa</taxon>
        <taxon>Nematoda</taxon>
        <taxon>Chromadorea</taxon>
        <taxon>Plectida</taxon>
        <taxon>Plectina</taxon>
        <taxon>Plectoidea</taxon>
        <taxon>Plectidae</taxon>
        <taxon>Plectus</taxon>
    </lineage>
</organism>
<keyword evidence="1" id="KW-1185">Reference proteome</keyword>
<dbReference type="Proteomes" id="UP000887566">
    <property type="component" value="Unplaced"/>
</dbReference>
<evidence type="ECO:0000313" key="1">
    <source>
        <dbReference type="Proteomes" id="UP000887566"/>
    </source>
</evidence>
<sequence length="118" mass="12542">MGTPEYWPAASRRRLRGRLPPHGPVVSAVGKPAPPDLGAARCVRAIRRRWPGVARTAAPNTLNYSSAYKLLGRVAPACSEQVHTPLISPPQPLLAAAAPSRLVPRIARLPTTSALTIS</sequence>
<proteinExistence type="predicted"/>
<reference evidence="2" key="1">
    <citation type="submission" date="2022-11" db="UniProtKB">
        <authorList>
            <consortium name="WormBaseParasite"/>
        </authorList>
    </citation>
    <scope>IDENTIFICATION</scope>
</reference>
<name>A0A914V846_9BILA</name>
<accession>A0A914V846</accession>
<dbReference type="AlphaFoldDB" id="A0A914V846"/>
<protein>
    <submittedName>
        <fullName evidence="2">Uncharacterized protein</fullName>
    </submittedName>
</protein>